<name>A0ABP9EZ01_9GAMM</name>
<evidence type="ECO:0000313" key="2">
    <source>
        <dbReference type="Proteomes" id="UP001499988"/>
    </source>
</evidence>
<accession>A0ABP9EZ01</accession>
<reference evidence="2" key="1">
    <citation type="journal article" date="2019" name="Int. J. Syst. Evol. Microbiol.">
        <title>The Global Catalogue of Microorganisms (GCM) 10K type strain sequencing project: providing services to taxonomists for standard genome sequencing and annotation.</title>
        <authorList>
            <consortium name="The Broad Institute Genomics Platform"/>
            <consortium name="The Broad Institute Genome Sequencing Center for Infectious Disease"/>
            <person name="Wu L."/>
            <person name="Ma J."/>
        </authorList>
    </citation>
    <scope>NUCLEOTIDE SEQUENCE [LARGE SCALE GENOMIC DNA]</scope>
    <source>
        <strain evidence="2">JCM 18401</strain>
    </source>
</reference>
<organism evidence="1 2">
    <name type="scientific">Ferrimonas pelagia</name>
    <dbReference type="NCBI Taxonomy" id="1177826"/>
    <lineage>
        <taxon>Bacteria</taxon>
        <taxon>Pseudomonadati</taxon>
        <taxon>Pseudomonadota</taxon>
        <taxon>Gammaproteobacteria</taxon>
        <taxon>Alteromonadales</taxon>
        <taxon>Ferrimonadaceae</taxon>
        <taxon>Ferrimonas</taxon>
    </lineage>
</organism>
<gene>
    <name evidence="1" type="ORF">GCM10023333_24300</name>
</gene>
<comment type="caution">
    <text evidence="1">The sequence shown here is derived from an EMBL/GenBank/DDBJ whole genome shotgun (WGS) entry which is preliminary data.</text>
</comment>
<keyword evidence="2" id="KW-1185">Reference proteome</keyword>
<dbReference type="Proteomes" id="UP001499988">
    <property type="component" value="Unassembled WGS sequence"/>
</dbReference>
<proteinExistence type="predicted"/>
<sequence>MAVSAITLTFSTIDKLTVIKSERDQLSKPKANNGGLGLDIWLRGTGNLSLSGKLFTQWYKIPLNCSTCRTL</sequence>
<evidence type="ECO:0000313" key="1">
    <source>
        <dbReference type="EMBL" id="GAA4890205.1"/>
    </source>
</evidence>
<dbReference type="EMBL" id="BAABJZ010000082">
    <property type="protein sequence ID" value="GAA4890205.1"/>
    <property type="molecule type" value="Genomic_DNA"/>
</dbReference>
<protein>
    <submittedName>
        <fullName evidence="1">Uncharacterized protein</fullName>
    </submittedName>
</protein>